<name>A0ABW1RAS3_9LACO</name>
<gene>
    <name evidence="3" type="ORF">ACFP3T_13740</name>
</gene>
<dbReference type="Pfam" id="PF01047">
    <property type="entry name" value="MarR"/>
    <property type="match status" value="1"/>
</dbReference>
<protein>
    <submittedName>
        <fullName evidence="3">MarR family winged helix-turn-helix transcriptional regulator</fullName>
    </submittedName>
</protein>
<dbReference type="InterPro" id="IPR039422">
    <property type="entry name" value="MarR/SlyA-like"/>
</dbReference>
<evidence type="ECO:0000313" key="3">
    <source>
        <dbReference type="EMBL" id="MFC6165727.1"/>
    </source>
</evidence>
<proteinExistence type="predicted"/>
<dbReference type="RefSeq" id="WP_137639917.1">
    <property type="nucleotide sequence ID" value="NZ_BJDK01000011.1"/>
</dbReference>
<dbReference type="InterPro" id="IPR036388">
    <property type="entry name" value="WH-like_DNA-bd_sf"/>
</dbReference>
<comment type="subcellular location">
    <subcellularLocation>
        <location evidence="1">Cytoplasm</location>
    </subcellularLocation>
</comment>
<sequence>MRKLEDHFCFLMYVTSRAIQRAYQPELAAQAITYPQYLVLVLLSEQPALTVKAIGHWLDLSTGTVTPLLKRMDQDGLVSRHRSEADERQVKVAITAAGRAKRAAISDLPETLVDKAQLSDEEWATMTKLVHKLMTNLK</sequence>
<dbReference type="PANTHER" id="PTHR33164">
    <property type="entry name" value="TRANSCRIPTIONAL REGULATOR, MARR FAMILY"/>
    <property type="match status" value="1"/>
</dbReference>
<dbReference type="Proteomes" id="UP001596253">
    <property type="component" value="Unassembled WGS sequence"/>
</dbReference>
<dbReference type="PANTHER" id="PTHR33164:SF5">
    <property type="entry name" value="ORGANIC HYDROPEROXIDE RESISTANCE TRANSCRIPTIONAL REGULATOR"/>
    <property type="match status" value="1"/>
</dbReference>
<comment type="caution">
    <text evidence="3">The sequence shown here is derived from an EMBL/GenBank/DDBJ whole genome shotgun (WGS) entry which is preliminary data.</text>
</comment>
<dbReference type="Gene3D" id="1.10.10.10">
    <property type="entry name" value="Winged helix-like DNA-binding domain superfamily/Winged helix DNA-binding domain"/>
    <property type="match status" value="1"/>
</dbReference>
<dbReference type="EMBL" id="JBHSSD010000057">
    <property type="protein sequence ID" value="MFC6165727.1"/>
    <property type="molecule type" value="Genomic_DNA"/>
</dbReference>
<keyword evidence="4" id="KW-1185">Reference proteome</keyword>
<organism evidence="3 4">
    <name type="scientific">Lactiplantibacillus dongliensis</name>
    <dbReference type="NCBI Taxonomy" id="2559919"/>
    <lineage>
        <taxon>Bacteria</taxon>
        <taxon>Bacillati</taxon>
        <taxon>Bacillota</taxon>
        <taxon>Bacilli</taxon>
        <taxon>Lactobacillales</taxon>
        <taxon>Lactobacillaceae</taxon>
        <taxon>Lactiplantibacillus</taxon>
    </lineage>
</organism>
<evidence type="ECO:0000259" key="2">
    <source>
        <dbReference type="PROSITE" id="PS50995"/>
    </source>
</evidence>
<dbReference type="SUPFAM" id="SSF46785">
    <property type="entry name" value="Winged helix' DNA-binding domain"/>
    <property type="match status" value="1"/>
</dbReference>
<accession>A0ABW1RAS3</accession>
<dbReference type="PROSITE" id="PS50995">
    <property type="entry name" value="HTH_MARR_2"/>
    <property type="match status" value="1"/>
</dbReference>
<dbReference type="InterPro" id="IPR000835">
    <property type="entry name" value="HTH_MarR-typ"/>
</dbReference>
<reference evidence="4" key="1">
    <citation type="journal article" date="2019" name="Int. J. Syst. Evol. Microbiol.">
        <title>The Global Catalogue of Microorganisms (GCM) 10K type strain sequencing project: providing services to taxonomists for standard genome sequencing and annotation.</title>
        <authorList>
            <consortium name="The Broad Institute Genomics Platform"/>
            <consortium name="The Broad Institute Genome Sequencing Center for Infectious Disease"/>
            <person name="Wu L."/>
            <person name="Ma J."/>
        </authorList>
    </citation>
    <scope>NUCLEOTIDE SEQUENCE [LARGE SCALE GENOMIC DNA]</scope>
    <source>
        <strain evidence="4">CCM 8932</strain>
    </source>
</reference>
<dbReference type="InterPro" id="IPR036390">
    <property type="entry name" value="WH_DNA-bd_sf"/>
</dbReference>
<dbReference type="SMART" id="SM00347">
    <property type="entry name" value="HTH_MARR"/>
    <property type="match status" value="1"/>
</dbReference>
<feature type="domain" description="HTH marR-type" evidence="2">
    <location>
        <begin position="5"/>
        <end position="135"/>
    </location>
</feature>
<evidence type="ECO:0000256" key="1">
    <source>
        <dbReference type="ARBA" id="ARBA00004496"/>
    </source>
</evidence>
<evidence type="ECO:0000313" key="4">
    <source>
        <dbReference type="Proteomes" id="UP001596253"/>
    </source>
</evidence>